<evidence type="ECO:0000313" key="1">
    <source>
        <dbReference type="EMBL" id="SKA89364.1"/>
    </source>
</evidence>
<evidence type="ECO:0000313" key="2">
    <source>
        <dbReference type="Proteomes" id="UP000190042"/>
    </source>
</evidence>
<evidence type="ECO:0008006" key="3">
    <source>
        <dbReference type="Google" id="ProtNLM"/>
    </source>
</evidence>
<reference evidence="2" key="1">
    <citation type="submission" date="2017-02" db="EMBL/GenBank/DDBJ databases">
        <authorList>
            <person name="Varghese N."/>
            <person name="Submissions S."/>
        </authorList>
    </citation>
    <scope>NUCLEOTIDE SEQUENCE [LARGE SCALE GENOMIC DNA]</scope>
    <source>
        <strain evidence="2">DSM 23966</strain>
    </source>
</reference>
<dbReference type="Proteomes" id="UP000190042">
    <property type="component" value="Unassembled WGS sequence"/>
</dbReference>
<dbReference type="AlphaFoldDB" id="A0A1T4XIK8"/>
<dbReference type="InterPro" id="IPR010434">
    <property type="entry name" value="DUF1033"/>
</dbReference>
<organism evidence="1 2">
    <name type="scientific">Sporosarcina newyorkensis</name>
    <dbReference type="NCBI Taxonomy" id="759851"/>
    <lineage>
        <taxon>Bacteria</taxon>
        <taxon>Bacillati</taxon>
        <taxon>Bacillota</taxon>
        <taxon>Bacilli</taxon>
        <taxon>Bacillales</taxon>
        <taxon>Caryophanaceae</taxon>
        <taxon>Sporosarcina</taxon>
    </lineage>
</organism>
<proteinExistence type="predicted"/>
<accession>A0A1T4XIK8</accession>
<sequence length="97" mass="11734">MYEVVYMKADFEPWWMFEEWRDFTISAKTFPNKIEMQEYVSAMVIDMKTRYEHYETRKGCFHAFWSPSEKHYCDGCEGDLQIYHGLIVLVNDQPDIS</sequence>
<protein>
    <recommendedName>
        <fullName evidence="3">DUF1033 family protein</fullName>
    </recommendedName>
</protein>
<dbReference type="RefSeq" id="WP_009496636.1">
    <property type="nucleotide sequence ID" value="NZ_FUYJ01000001.1"/>
</dbReference>
<dbReference type="Pfam" id="PF06279">
    <property type="entry name" value="DUF1033"/>
    <property type="match status" value="1"/>
</dbReference>
<name>A0A1T4XIK8_9BACL</name>
<gene>
    <name evidence="1" type="ORF">SAMN04244570_0830</name>
</gene>
<keyword evidence="2" id="KW-1185">Reference proteome</keyword>
<dbReference type="EMBL" id="FUYJ01000001">
    <property type="protein sequence ID" value="SKA89364.1"/>
    <property type="molecule type" value="Genomic_DNA"/>
</dbReference>